<keyword evidence="1" id="KW-1133">Transmembrane helix</keyword>
<evidence type="ECO:0000313" key="3">
    <source>
        <dbReference type="Proteomes" id="UP000321272"/>
    </source>
</evidence>
<evidence type="ECO:0000313" key="2">
    <source>
        <dbReference type="EMBL" id="QEA40315.1"/>
    </source>
</evidence>
<reference evidence="2 3" key="1">
    <citation type="submission" date="2019-06" db="EMBL/GenBank/DDBJ databases">
        <title>Genome analyses of bacteria isolated from kimchi.</title>
        <authorList>
            <person name="Lee S."/>
            <person name="Ahn S."/>
            <person name="Roh S."/>
        </authorList>
    </citation>
    <scope>NUCLEOTIDE SEQUENCE [LARGE SCALE GENOMIC DNA]</scope>
    <source>
        <strain evidence="2 3">CBA4606</strain>
    </source>
</reference>
<feature type="transmembrane region" description="Helical" evidence="1">
    <location>
        <begin position="100"/>
        <end position="116"/>
    </location>
</feature>
<sequence length="296" mass="33654">MDSKYKAGLNRLTILIAAALLAWLAGRAPSALATVLLGLAVIWLLATATQIGASHRWPTRAPWQLVMGLLLAALLWFEPATYAAWLWGFPVLLMLPQPRWSAATFVLLAMLAWYQVQQTLIDDGNGIQGLFVGLLLFVLMVLGQGRAMKLIPLWQRIKQRRRLLPRTRLWSELQLAEDLPREIARCQREGSHADLLLLQVPRHQYWAVVEQCNLSIHEFEHCYRLDRETLAVILINRDTEQALQRRHTLMESFSAASRARIVKLASSLSLDAEHQALKQQSVPLRVDEEPRQEAEP</sequence>
<feature type="transmembrane region" description="Helical" evidence="1">
    <location>
        <begin position="12"/>
        <end position="45"/>
    </location>
</feature>
<organism evidence="2 3">
    <name type="scientific">Pistricoccus aurantiacus</name>
    <dbReference type="NCBI Taxonomy" id="1883414"/>
    <lineage>
        <taxon>Bacteria</taxon>
        <taxon>Pseudomonadati</taxon>
        <taxon>Pseudomonadota</taxon>
        <taxon>Gammaproteobacteria</taxon>
        <taxon>Oceanospirillales</taxon>
        <taxon>Halomonadaceae</taxon>
        <taxon>Pistricoccus</taxon>
    </lineage>
</organism>
<gene>
    <name evidence="2" type="ORF">FGL86_15330</name>
</gene>
<dbReference type="RefSeq" id="WP_147185535.1">
    <property type="nucleotide sequence ID" value="NZ_CP042382.1"/>
</dbReference>
<evidence type="ECO:0000256" key="1">
    <source>
        <dbReference type="SAM" id="Phobius"/>
    </source>
</evidence>
<proteinExistence type="predicted"/>
<dbReference type="KEGG" id="paur:FGL86_15330"/>
<keyword evidence="1" id="KW-0812">Transmembrane</keyword>
<keyword evidence="1" id="KW-0472">Membrane</keyword>
<dbReference type="EMBL" id="CP042382">
    <property type="protein sequence ID" value="QEA40315.1"/>
    <property type="molecule type" value="Genomic_DNA"/>
</dbReference>
<feature type="transmembrane region" description="Helical" evidence="1">
    <location>
        <begin position="128"/>
        <end position="151"/>
    </location>
</feature>
<dbReference type="Proteomes" id="UP000321272">
    <property type="component" value="Chromosome"/>
</dbReference>
<feature type="transmembrane region" description="Helical" evidence="1">
    <location>
        <begin position="65"/>
        <end position="88"/>
    </location>
</feature>
<accession>A0A5B8SXU1</accession>
<protein>
    <submittedName>
        <fullName evidence="2">Uncharacterized protein</fullName>
    </submittedName>
</protein>
<name>A0A5B8SXU1_9GAMM</name>
<keyword evidence="3" id="KW-1185">Reference proteome</keyword>
<dbReference type="AlphaFoldDB" id="A0A5B8SXU1"/>
<dbReference type="OrthoDB" id="6182046at2"/>